<proteinExistence type="predicted"/>
<evidence type="ECO:0008006" key="3">
    <source>
        <dbReference type="Google" id="ProtNLM"/>
    </source>
</evidence>
<reference evidence="1 2" key="1">
    <citation type="submission" date="2015-02" db="EMBL/GenBank/DDBJ databases">
        <title>Draft genome of a novel marine cyanobacterium (Chroococcales) isolated from South Atlantic Ocean.</title>
        <authorList>
            <person name="Rigonato J."/>
            <person name="Alvarenga D.O."/>
            <person name="Branco L.H."/>
            <person name="Varani A.M."/>
            <person name="Brandini F.P."/>
            <person name="Fiore M.F."/>
        </authorList>
    </citation>
    <scope>NUCLEOTIDE SEQUENCE [LARGE SCALE GENOMIC DNA]</scope>
    <source>
        <strain evidence="1 2">CENA595</strain>
    </source>
</reference>
<protein>
    <recommendedName>
        <fullName evidence="3">DUF4352 domain-containing protein</fullName>
    </recommendedName>
</protein>
<keyword evidence="2" id="KW-1185">Reference proteome</keyword>
<evidence type="ECO:0000313" key="1">
    <source>
        <dbReference type="EMBL" id="KJH73253.1"/>
    </source>
</evidence>
<accession>A0A0D8ZWW5</accession>
<evidence type="ECO:0000313" key="2">
    <source>
        <dbReference type="Proteomes" id="UP000032452"/>
    </source>
</evidence>
<sequence length="169" mass="18128">MHSGKRFVLVTTVSSLIFGIATTEITSGSPATLAQTPQQKKPQGQASVVEDNSFKFQLQGCQRTGKNVTCSLLVTNLAEKDRSVTIFARSGSRSFDFSGNEYAAQIAQIGKDQSSIRAKTVLLTGIPVKASVSFELPGKVTQFAALEISYHSDGASKAVFRDIPVTRPK</sequence>
<dbReference type="RefSeq" id="WP_045052585.1">
    <property type="nucleotide sequence ID" value="NZ_CAWMDP010000017.1"/>
</dbReference>
<dbReference type="OrthoDB" id="511008at2"/>
<name>A0A0D8ZWW5_9CYAN</name>
<dbReference type="Proteomes" id="UP000032452">
    <property type="component" value="Unassembled WGS sequence"/>
</dbReference>
<dbReference type="EMBL" id="JYON01000001">
    <property type="protein sequence ID" value="KJH73253.1"/>
    <property type="molecule type" value="Genomic_DNA"/>
</dbReference>
<comment type="caution">
    <text evidence="1">The sequence shown here is derived from an EMBL/GenBank/DDBJ whole genome shotgun (WGS) entry which is preliminary data.</text>
</comment>
<gene>
    <name evidence="1" type="ORF">UH38_00105</name>
</gene>
<dbReference type="AlphaFoldDB" id="A0A0D8ZWW5"/>
<organism evidence="1 2">
    <name type="scientific">Aliterella atlantica CENA595</name>
    <dbReference type="NCBI Taxonomy" id="1618023"/>
    <lineage>
        <taxon>Bacteria</taxon>
        <taxon>Bacillati</taxon>
        <taxon>Cyanobacteriota</taxon>
        <taxon>Cyanophyceae</taxon>
        <taxon>Chroococcidiopsidales</taxon>
        <taxon>Aliterellaceae</taxon>
        <taxon>Aliterella</taxon>
    </lineage>
</organism>